<reference evidence="1 2" key="1">
    <citation type="submission" date="2014-10" db="EMBL/GenBank/DDBJ databases">
        <title>Genome sequence of Ponticoccus sp. strain UMTAT08 isolated from clonal culture of toxic dinoflagellate Alexandrium tamiyavanichii.</title>
        <authorList>
            <person name="Gan H.Y."/>
            <person name="Muhd D.-D."/>
            <person name="Mohd Noor M.E."/>
            <person name="Yeong Y.S."/>
            <person name="Usup G."/>
        </authorList>
    </citation>
    <scope>NUCLEOTIDE SEQUENCE [LARGE SCALE GENOMIC DNA]</scope>
    <source>
        <strain evidence="1 2">UMTAT08</strain>
    </source>
</reference>
<sequence length="187" mass="20169">MIRLTLAALYTAALVLANPAFADVEAAKAAAGGDMRKLVFHSAPKDAGDVDFMTFDEQPLNLSDWQGKWVVVNFWATWCAPCRKEMPMLSALQEDLGGENFEVVTIATSRNPPAKMKAFFDEIGVDNLPLHRDPRSMLARQMGVLGLPVTVILNPEGQEIARLTGDADWASDEARAVLAALIGGGEG</sequence>
<dbReference type="InterPro" id="IPR036249">
    <property type="entry name" value="Thioredoxin-like_sf"/>
</dbReference>
<dbReference type="STRING" id="561184.SAMN05216376_10927"/>
<dbReference type="PROSITE" id="PS00194">
    <property type="entry name" value="THIOREDOXIN_1"/>
    <property type="match status" value="1"/>
</dbReference>
<evidence type="ECO:0000313" key="2">
    <source>
        <dbReference type="Proteomes" id="UP000030960"/>
    </source>
</evidence>
<accession>A0A0B3SQ61</accession>
<keyword evidence="2" id="KW-1185">Reference proteome</keyword>
<dbReference type="PANTHER" id="PTHR42852">
    <property type="entry name" value="THIOL:DISULFIDE INTERCHANGE PROTEIN DSBE"/>
    <property type="match status" value="1"/>
</dbReference>
<dbReference type="RefSeq" id="WP_043143065.1">
    <property type="nucleotide sequence ID" value="NZ_AP022337.1"/>
</dbReference>
<dbReference type="CDD" id="cd02966">
    <property type="entry name" value="TlpA_like_family"/>
    <property type="match status" value="1"/>
</dbReference>
<dbReference type="GO" id="GO:0015036">
    <property type="term" value="F:disulfide oxidoreductase activity"/>
    <property type="evidence" value="ECO:0007669"/>
    <property type="project" value="UniProtKB-ARBA"/>
</dbReference>
<dbReference type="PROSITE" id="PS51352">
    <property type="entry name" value="THIOREDOXIN_2"/>
    <property type="match status" value="1"/>
</dbReference>
<dbReference type="InterPro" id="IPR000866">
    <property type="entry name" value="AhpC/TSA"/>
</dbReference>
<dbReference type="PANTHER" id="PTHR42852:SF18">
    <property type="entry name" value="CHROMOSOME UNDETERMINED SCAFFOLD_47, WHOLE GENOME SHOTGUN SEQUENCE"/>
    <property type="match status" value="1"/>
</dbReference>
<dbReference type="SUPFAM" id="SSF52833">
    <property type="entry name" value="Thioredoxin-like"/>
    <property type="match status" value="1"/>
</dbReference>
<dbReference type="EMBL" id="JSUQ01000011">
    <property type="protein sequence ID" value="KHQ52559.1"/>
    <property type="molecule type" value="Genomic_DNA"/>
</dbReference>
<organism evidence="1 2">
    <name type="scientific">Mameliella alba</name>
    <dbReference type="NCBI Taxonomy" id="561184"/>
    <lineage>
        <taxon>Bacteria</taxon>
        <taxon>Pseudomonadati</taxon>
        <taxon>Pseudomonadota</taxon>
        <taxon>Alphaproteobacteria</taxon>
        <taxon>Rhodobacterales</taxon>
        <taxon>Roseobacteraceae</taxon>
        <taxon>Mameliella</taxon>
    </lineage>
</organism>
<proteinExistence type="predicted"/>
<dbReference type="Proteomes" id="UP000030960">
    <property type="component" value="Unassembled WGS sequence"/>
</dbReference>
<dbReference type="InterPro" id="IPR013766">
    <property type="entry name" value="Thioredoxin_domain"/>
</dbReference>
<dbReference type="Gene3D" id="3.40.30.10">
    <property type="entry name" value="Glutaredoxin"/>
    <property type="match status" value="1"/>
</dbReference>
<dbReference type="PATRIC" id="fig|1515334.3.peg.3053"/>
<protein>
    <submittedName>
        <fullName evidence="1">Thioredoxin</fullName>
    </submittedName>
</protein>
<dbReference type="InterPro" id="IPR017937">
    <property type="entry name" value="Thioredoxin_CS"/>
</dbReference>
<dbReference type="Pfam" id="PF00578">
    <property type="entry name" value="AhpC-TSA"/>
    <property type="match status" value="1"/>
</dbReference>
<dbReference type="GO" id="GO:0016209">
    <property type="term" value="F:antioxidant activity"/>
    <property type="evidence" value="ECO:0007669"/>
    <property type="project" value="InterPro"/>
</dbReference>
<dbReference type="InterPro" id="IPR050553">
    <property type="entry name" value="Thioredoxin_ResA/DsbE_sf"/>
</dbReference>
<comment type="caution">
    <text evidence="1">The sequence shown here is derived from an EMBL/GenBank/DDBJ whole genome shotgun (WGS) entry which is preliminary data.</text>
</comment>
<dbReference type="AlphaFoldDB" id="A0A0B3SQ61"/>
<evidence type="ECO:0000313" key="1">
    <source>
        <dbReference type="EMBL" id="KHQ52559.1"/>
    </source>
</evidence>
<dbReference type="OrthoDB" id="9799347at2"/>
<name>A0A0B3SQ61_9RHOB</name>
<gene>
    <name evidence="1" type="ORF">OA50_03034</name>
</gene>